<organism evidence="16 17">
    <name type="scientific">Chromatium okenii</name>
    <dbReference type="NCBI Taxonomy" id="61644"/>
    <lineage>
        <taxon>Bacteria</taxon>
        <taxon>Pseudomonadati</taxon>
        <taxon>Pseudomonadota</taxon>
        <taxon>Gammaproteobacteria</taxon>
        <taxon>Chromatiales</taxon>
        <taxon>Chromatiaceae</taxon>
        <taxon>Chromatium</taxon>
    </lineage>
</organism>
<gene>
    <name evidence="16" type="ORF">CXB77_02620</name>
</gene>
<dbReference type="GO" id="GO:0000719">
    <property type="term" value="P:photoreactive repair"/>
    <property type="evidence" value="ECO:0007669"/>
    <property type="project" value="UniProtKB-ARBA"/>
</dbReference>
<dbReference type="RefSeq" id="WP_105072681.1">
    <property type="nucleotide sequence ID" value="NZ_PPGH01000013.1"/>
</dbReference>
<comment type="function">
    <text evidence="10">Involved in repair of UV radiation-induced DNA damage. Catalyzes the light-dependent monomerization (300-600 nm) of cyclobutyl pyrimidine dimers (in cis-syn configuration), which are formed between adjacent bases on the same DNA strand upon exposure to ultraviolet radiation.</text>
</comment>
<reference evidence="16 17" key="1">
    <citation type="submission" date="2018-01" db="EMBL/GenBank/DDBJ databases">
        <title>The complete genome sequence of Chromatium okenii LaCa, a purple sulfur bacterium with a turbulent life.</title>
        <authorList>
            <person name="Luedin S.M."/>
            <person name="Liechti N."/>
            <person name="Storelli N."/>
            <person name="Danza F."/>
            <person name="Wittwer M."/>
            <person name="Pothier J.F."/>
            <person name="Tonolla M.A."/>
        </authorList>
    </citation>
    <scope>NUCLEOTIDE SEQUENCE [LARGE SCALE GENOMIC DNA]</scope>
    <source>
        <strain evidence="16 17">LaCa</strain>
    </source>
</reference>
<feature type="binding site" evidence="12">
    <location>
        <position position="270"/>
    </location>
    <ligand>
        <name>FAD</name>
        <dbReference type="ChEBI" id="CHEBI:57692"/>
    </ligand>
</feature>
<dbReference type="InterPro" id="IPR014729">
    <property type="entry name" value="Rossmann-like_a/b/a_fold"/>
</dbReference>
<comment type="similarity">
    <text evidence="14">Belongs to the DNA photolyase family.</text>
</comment>
<feature type="binding site" evidence="12">
    <location>
        <position position="225"/>
    </location>
    <ligand>
        <name>FAD</name>
        <dbReference type="ChEBI" id="CHEBI:57692"/>
    </ligand>
</feature>
<evidence type="ECO:0000313" key="17">
    <source>
        <dbReference type="Proteomes" id="UP000239936"/>
    </source>
</evidence>
<dbReference type="PANTHER" id="PTHR11455">
    <property type="entry name" value="CRYPTOCHROME"/>
    <property type="match status" value="1"/>
</dbReference>
<dbReference type="EC" id="4.1.99.3" evidence="3"/>
<keyword evidence="17" id="KW-1185">Reference proteome</keyword>
<dbReference type="SUPFAM" id="SSF52425">
    <property type="entry name" value="Cryptochrome/photolyase, N-terminal domain"/>
    <property type="match status" value="1"/>
</dbReference>
<evidence type="ECO:0000313" key="16">
    <source>
        <dbReference type="EMBL" id="PQJ97423.1"/>
    </source>
</evidence>
<dbReference type="Gene3D" id="3.40.50.620">
    <property type="entry name" value="HUPs"/>
    <property type="match status" value="1"/>
</dbReference>
<dbReference type="EMBL" id="PPGH01000013">
    <property type="protein sequence ID" value="PQJ97423.1"/>
    <property type="molecule type" value="Genomic_DNA"/>
</dbReference>
<feature type="binding site" evidence="12">
    <location>
        <begin position="237"/>
        <end position="241"/>
    </location>
    <ligand>
        <name>FAD</name>
        <dbReference type="ChEBI" id="CHEBI:57692"/>
    </ligand>
</feature>
<feature type="binding site" evidence="12">
    <location>
        <begin position="372"/>
        <end position="374"/>
    </location>
    <ligand>
        <name>FAD</name>
        <dbReference type="ChEBI" id="CHEBI:57692"/>
    </ligand>
</feature>
<accession>A0A2S7XV76</accession>
<evidence type="ECO:0000256" key="7">
    <source>
        <dbReference type="ARBA" id="ARBA00022991"/>
    </source>
</evidence>
<dbReference type="InterPro" id="IPR005101">
    <property type="entry name" value="Cryptochr/Photolyase_FAD-bd"/>
</dbReference>
<dbReference type="Gene3D" id="1.10.579.10">
    <property type="entry name" value="DNA Cyclobutane Dipyrimidine Photolyase, subunit A, domain 3"/>
    <property type="match status" value="1"/>
</dbReference>
<name>A0A2S7XV76_9GAMM</name>
<comment type="cofactor">
    <cofactor evidence="1">
        <name>(6R)-5,10-methylene-5,6,7,8-tetrahydrofolate</name>
        <dbReference type="ChEBI" id="CHEBI:15636"/>
    </cofactor>
</comment>
<proteinExistence type="inferred from homology"/>
<evidence type="ECO:0000256" key="3">
    <source>
        <dbReference type="ARBA" id="ARBA00013149"/>
    </source>
</evidence>
<evidence type="ECO:0000256" key="4">
    <source>
        <dbReference type="ARBA" id="ARBA00014046"/>
    </source>
</evidence>
<dbReference type="InterPro" id="IPR002081">
    <property type="entry name" value="Cryptochrome/DNA_photolyase_1"/>
</dbReference>
<dbReference type="GO" id="GO:0003904">
    <property type="term" value="F:deoxyribodipyrimidine photo-lyase activity"/>
    <property type="evidence" value="ECO:0007669"/>
    <property type="project" value="UniProtKB-EC"/>
</dbReference>
<dbReference type="Pfam" id="PF03441">
    <property type="entry name" value="FAD_binding_7"/>
    <property type="match status" value="1"/>
</dbReference>
<dbReference type="FunFam" id="1.10.579.10:FF:000003">
    <property type="entry name" value="Deoxyribodipyrimidine photo-lyase"/>
    <property type="match status" value="1"/>
</dbReference>
<sequence length="478" mass="54061">MSNTTILWFRRDLRLDDNPALLAALADGARVIPVYIHAPNEEMPWMAGAASRWWLHGSLLALDQALHQRGSQLWIARGDSLGELRRIAALTGATQVRWNRLYDPVTCERDTQIKQALRDDGLHCASHNAALLFEPWEIRNGSGQPYRVFTAFWRACVKQLQQLQPQPAPAALPPLHNLPTSLSVADLELLPRIAWDQGLRETWTPGEISALQQATAFLNTQLNDYGVQRDFPAISGTSRLSAPLHFGEISPRRLLAMLRERSVDPLTDPWMRELGWREFGYHLLYHFPHTTTEPLDTRFAAFPWRSDRAAELLAAWQRGHTGIPLVDAGMRELWHTGWMHNRVRMIVASLLTKNLLLPWQAGAQWFWDTLVDADLACNTAGWQWTAGCGADAAPYFRVFNPVLQGQRFDPDGNYIRRWCPELARLPKAYLHQPWTAPASILTAAGIRLGSDYPAPIVDLAASRQQALAAWERIKITPK</sequence>
<comment type="caution">
    <text evidence="16">The sequence shown here is derived from an EMBL/GenBank/DDBJ whole genome shotgun (WGS) entry which is preliminary data.</text>
</comment>
<feature type="site" description="Electron transfer via tryptophanyl radical" evidence="13">
    <location>
        <position position="382"/>
    </location>
</feature>
<dbReference type="PANTHER" id="PTHR11455:SF9">
    <property type="entry name" value="CRYPTOCHROME CIRCADIAN CLOCK 5 ISOFORM X1"/>
    <property type="match status" value="1"/>
</dbReference>
<dbReference type="GO" id="GO:0071949">
    <property type="term" value="F:FAD binding"/>
    <property type="evidence" value="ECO:0007669"/>
    <property type="project" value="TreeGrafter"/>
</dbReference>
<feature type="site" description="Electron transfer via tryptophanyl radical" evidence="13">
    <location>
        <position position="304"/>
    </location>
</feature>
<keyword evidence="5 12" id="KW-0285">Flavoprotein</keyword>
<evidence type="ECO:0000256" key="1">
    <source>
        <dbReference type="ARBA" id="ARBA00001932"/>
    </source>
</evidence>
<dbReference type="InterPro" id="IPR018394">
    <property type="entry name" value="DNA_photolyase_1_CS_C"/>
</dbReference>
<evidence type="ECO:0000256" key="10">
    <source>
        <dbReference type="ARBA" id="ARBA00059220"/>
    </source>
</evidence>
<dbReference type="InterPro" id="IPR006050">
    <property type="entry name" value="DNA_photolyase_N"/>
</dbReference>
<dbReference type="PRINTS" id="PR00147">
    <property type="entry name" value="DNAPHOTLYASE"/>
</dbReference>
<dbReference type="Gene3D" id="1.25.40.80">
    <property type="match status" value="1"/>
</dbReference>
<comment type="similarity">
    <text evidence="2">Belongs to the DNA photolyase class-1 family.</text>
</comment>
<evidence type="ECO:0000256" key="13">
    <source>
        <dbReference type="PIRSR" id="PIRSR602081-2"/>
    </source>
</evidence>
<dbReference type="Proteomes" id="UP000239936">
    <property type="component" value="Unassembled WGS sequence"/>
</dbReference>
<dbReference type="AlphaFoldDB" id="A0A2S7XV76"/>
<dbReference type="OrthoDB" id="9772484at2"/>
<keyword evidence="6 12" id="KW-0274">FAD</keyword>
<dbReference type="GO" id="GO:0009416">
    <property type="term" value="P:response to light stimulus"/>
    <property type="evidence" value="ECO:0007669"/>
    <property type="project" value="TreeGrafter"/>
</dbReference>
<evidence type="ECO:0000259" key="15">
    <source>
        <dbReference type="PROSITE" id="PS51645"/>
    </source>
</evidence>
<comment type="cofactor">
    <cofactor evidence="12">
        <name>FAD</name>
        <dbReference type="ChEBI" id="CHEBI:57692"/>
    </cofactor>
    <text evidence="12">Binds 1 FAD per subunit.</text>
</comment>
<evidence type="ECO:0000256" key="8">
    <source>
        <dbReference type="ARBA" id="ARBA00031671"/>
    </source>
</evidence>
<dbReference type="Pfam" id="PF00875">
    <property type="entry name" value="DNA_photolyase"/>
    <property type="match status" value="1"/>
</dbReference>
<dbReference type="GO" id="GO:0003677">
    <property type="term" value="F:DNA binding"/>
    <property type="evidence" value="ECO:0007669"/>
    <property type="project" value="TreeGrafter"/>
</dbReference>
<evidence type="ECO:0000256" key="5">
    <source>
        <dbReference type="ARBA" id="ARBA00022630"/>
    </source>
</evidence>
<keyword evidence="16" id="KW-0456">Lyase</keyword>
<dbReference type="PROSITE" id="PS00394">
    <property type="entry name" value="DNA_PHOTOLYASES_1_1"/>
    <property type="match status" value="1"/>
</dbReference>
<evidence type="ECO:0000256" key="2">
    <source>
        <dbReference type="ARBA" id="ARBA00005862"/>
    </source>
</evidence>
<dbReference type="InterPro" id="IPR036134">
    <property type="entry name" value="Crypto/Photolyase_FAD-like_sf"/>
</dbReference>
<dbReference type="InterPro" id="IPR036155">
    <property type="entry name" value="Crypto/Photolyase_N_sf"/>
</dbReference>
<comment type="catalytic activity">
    <reaction evidence="9">
        <text>cyclobutadipyrimidine (in DNA) = 2 pyrimidine residues (in DNA).</text>
        <dbReference type="EC" id="4.1.99.3"/>
    </reaction>
</comment>
<keyword evidence="7 14" id="KW-0157">Chromophore</keyword>
<evidence type="ECO:0000256" key="9">
    <source>
        <dbReference type="ARBA" id="ARBA00033999"/>
    </source>
</evidence>
<evidence type="ECO:0000256" key="6">
    <source>
        <dbReference type="ARBA" id="ARBA00022827"/>
    </source>
</evidence>
<dbReference type="PROSITE" id="PS51645">
    <property type="entry name" value="PHR_CRY_ALPHA_BETA"/>
    <property type="match status" value="1"/>
</dbReference>
<feature type="domain" description="Photolyase/cryptochrome alpha/beta" evidence="15">
    <location>
        <begin position="3"/>
        <end position="132"/>
    </location>
</feature>
<feature type="site" description="Electron transfer via tryptophanyl radical" evidence="13">
    <location>
        <position position="359"/>
    </location>
</feature>
<dbReference type="SUPFAM" id="SSF48173">
    <property type="entry name" value="Cryptochrome/photolyase FAD-binding domain"/>
    <property type="match status" value="1"/>
</dbReference>
<evidence type="ECO:0000256" key="11">
    <source>
        <dbReference type="ARBA" id="ARBA00083107"/>
    </source>
</evidence>
<evidence type="ECO:0000256" key="14">
    <source>
        <dbReference type="RuleBase" id="RU004182"/>
    </source>
</evidence>
<evidence type="ECO:0000256" key="12">
    <source>
        <dbReference type="PIRSR" id="PIRSR602081-1"/>
    </source>
</evidence>
<protein>
    <recommendedName>
        <fullName evidence="4">Deoxyribodipyrimidine photo-lyase</fullName>
        <ecNumber evidence="3">4.1.99.3</ecNumber>
    </recommendedName>
    <alternativeName>
        <fullName evidence="8">DNA photolyase</fullName>
    </alternativeName>
    <alternativeName>
        <fullName evidence="11">Photoreactivating enzyme</fullName>
    </alternativeName>
</protein>